<dbReference type="KEGG" id="eff:skT53_26680"/>
<proteinExistence type="predicted"/>
<evidence type="ECO:0000313" key="2">
    <source>
        <dbReference type="Proteomes" id="UP000593802"/>
    </source>
</evidence>
<reference evidence="1 2" key="1">
    <citation type="submission" date="2020-08" db="EMBL/GenBank/DDBJ databases">
        <title>Complete Genome Sequence of Effusibacillus dendaii Strain skT53, Isolated from Farmland soil.</title>
        <authorList>
            <person name="Konishi T."/>
            <person name="Kawasaki H."/>
        </authorList>
    </citation>
    <scope>NUCLEOTIDE SEQUENCE [LARGE SCALE GENOMIC DNA]</scope>
    <source>
        <strain evidence="2">skT53</strain>
    </source>
</reference>
<dbReference type="EMBL" id="AP023366">
    <property type="protein sequence ID" value="BCJ87683.1"/>
    <property type="molecule type" value="Genomic_DNA"/>
</dbReference>
<evidence type="ECO:0000313" key="1">
    <source>
        <dbReference type="EMBL" id="BCJ87683.1"/>
    </source>
</evidence>
<accession>A0A7I8DBY1</accession>
<name>A0A7I8DBY1_9BACL</name>
<gene>
    <name evidence="1" type="ORF">skT53_26680</name>
</gene>
<keyword evidence="2" id="KW-1185">Reference proteome</keyword>
<dbReference type="Proteomes" id="UP000593802">
    <property type="component" value="Chromosome"/>
</dbReference>
<sequence length="40" mass="4673">MQTEKNSLVKLTEAEIKRLEAIRTLAELVRKYAQQIVTEK</sequence>
<organism evidence="1 2">
    <name type="scientific">Effusibacillus dendaii</name>
    <dbReference type="NCBI Taxonomy" id="2743772"/>
    <lineage>
        <taxon>Bacteria</taxon>
        <taxon>Bacillati</taxon>
        <taxon>Bacillota</taxon>
        <taxon>Bacilli</taxon>
        <taxon>Bacillales</taxon>
        <taxon>Alicyclobacillaceae</taxon>
        <taxon>Effusibacillus</taxon>
    </lineage>
</organism>
<protein>
    <submittedName>
        <fullName evidence="1">Uncharacterized protein</fullName>
    </submittedName>
</protein>
<dbReference type="AlphaFoldDB" id="A0A7I8DBY1"/>
<dbReference type="RefSeq" id="WP_264175969.1">
    <property type="nucleotide sequence ID" value="NZ_AP023366.1"/>
</dbReference>